<gene>
    <name evidence="1" type="ORF">RCOM_0426250</name>
</gene>
<dbReference type="AlphaFoldDB" id="B9TBN0"/>
<reference evidence="2" key="1">
    <citation type="journal article" date="2010" name="Nat. Biotechnol.">
        <title>Draft genome sequence of the oilseed species Ricinus communis.</title>
        <authorList>
            <person name="Chan A.P."/>
            <person name="Crabtree J."/>
            <person name="Zhao Q."/>
            <person name="Lorenzi H."/>
            <person name="Orvis J."/>
            <person name="Puiu D."/>
            <person name="Melake-Berhan A."/>
            <person name="Jones K.M."/>
            <person name="Redman J."/>
            <person name="Chen G."/>
            <person name="Cahoon E.B."/>
            <person name="Gedil M."/>
            <person name="Stanke M."/>
            <person name="Haas B.J."/>
            <person name="Wortman J.R."/>
            <person name="Fraser-Liggett C.M."/>
            <person name="Ravel J."/>
            <person name="Rabinowicz P.D."/>
        </authorList>
    </citation>
    <scope>NUCLEOTIDE SEQUENCE [LARGE SCALE GENOMIC DNA]</scope>
    <source>
        <strain evidence="2">cv. Hale</strain>
    </source>
</reference>
<dbReference type="Proteomes" id="UP000008311">
    <property type="component" value="Unassembled WGS sequence"/>
</dbReference>
<evidence type="ECO:0000313" key="1">
    <source>
        <dbReference type="EMBL" id="EEF26736.1"/>
    </source>
</evidence>
<organism evidence="1 2">
    <name type="scientific">Ricinus communis</name>
    <name type="common">Castor bean</name>
    <dbReference type="NCBI Taxonomy" id="3988"/>
    <lineage>
        <taxon>Eukaryota</taxon>
        <taxon>Viridiplantae</taxon>
        <taxon>Streptophyta</taxon>
        <taxon>Embryophyta</taxon>
        <taxon>Tracheophyta</taxon>
        <taxon>Spermatophyta</taxon>
        <taxon>Magnoliopsida</taxon>
        <taxon>eudicotyledons</taxon>
        <taxon>Gunneridae</taxon>
        <taxon>Pentapetalae</taxon>
        <taxon>rosids</taxon>
        <taxon>fabids</taxon>
        <taxon>Malpighiales</taxon>
        <taxon>Euphorbiaceae</taxon>
        <taxon>Acalyphoideae</taxon>
        <taxon>Acalypheae</taxon>
        <taxon>Ricinus</taxon>
    </lineage>
</organism>
<keyword evidence="2" id="KW-1185">Reference proteome</keyword>
<protein>
    <submittedName>
        <fullName evidence="1">Uncharacterized protein</fullName>
    </submittedName>
</protein>
<accession>B9TBN0</accession>
<dbReference type="InParanoid" id="B9TBN0"/>
<dbReference type="EMBL" id="EQ976607">
    <property type="protein sequence ID" value="EEF26736.1"/>
    <property type="molecule type" value="Genomic_DNA"/>
</dbReference>
<dbReference type="AntiFam" id="ANF00148">
    <property type="entry name" value="Shadow ORF (opposite flhA)"/>
</dbReference>
<evidence type="ECO:0000313" key="2">
    <source>
        <dbReference type="Proteomes" id="UP000008311"/>
    </source>
</evidence>
<sequence length="312" mass="33656">MGMGGCVPLEAHDGIGLELDGLGHLGHGQHPQVGHHPLGQQAYVPAQLGGAQQHGKQIAFHHPLGLLHELEHHLFSQLGLQREGRRGGRAVVGAQAGLRGLQALQQLAFYGRVERDDMQGGAFARQPLADGVTQAQTHHLGQMQHVLGLASGIRQGFQDGFHMPYRHLLAQQVLQHTLYVTDGQHGGNQLFHQAGLVLAHAIEQPVHLGPRQQRGRFASQHFRQMRHEDSGRVHQRELGDRGGGALVLLDPECGQAVGRVPRGLPGHSIGPAGRMDGQQAVGPRLATPAHHAVDMDLVPVLPQPRNVLEAHT</sequence>
<feature type="non-terminal residue" evidence="1">
    <location>
        <position position="312"/>
    </location>
</feature>
<name>B9TBN0_RICCO</name>
<proteinExistence type="predicted"/>